<dbReference type="PROSITE" id="PS51669">
    <property type="entry name" value="4FE4S_MOW_BIS_MGD"/>
    <property type="match status" value="1"/>
</dbReference>
<feature type="domain" description="4Fe-4S Mo/W bis-MGD-type" evidence="5">
    <location>
        <begin position="2"/>
        <end position="58"/>
    </location>
</feature>
<evidence type="ECO:0000256" key="1">
    <source>
        <dbReference type="ARBA" id="ARBA00010312"/>
    </source>
</evidence>
<keyword evidence="4" id="KW-0411">Iron-sulfur</keyword>
<name>A0A147JXV8_HADYE</name>
<dbReference type="Proteomes" id="UP000074294">
    <property type="component" value="Unassembled WGS sequence"/>
</dbReference>
<organism evidence="6 7">
    <name type="scientific">Hadarchaeum yellowstonense</name>
    <dbReference type="NCBI Taxonomy" id="1776334"/>
    <lineage>
        <taxon>Archaea</taxon>
        <taxon>Methanobacteriati</taxon>
        <taxon>Candidatus Hadarchaeota</taxon>
        <taxon>Candidatus Hadarchaeia</taxon>
        <taxon>Candidatus Hadarchaeales</taxon>
        <taxon>Candidatus Hadarchaeaceae</taxon>
        <taxon>Candidatus Hadarchaeum</taxon>
    </lineage>
</organism>
<comment type="similarity">
    <text evidence="1">Belongs to the prokaryotic molybdopterin-containing oxidoreductase family.</text>
</comment>
<proteinExistence type="inferred from homology"/>
<evidence type="ECO:0000256" key="4">
    <source>
        <dbReference type="ARBA" id="ARBA00023014"/>
    </source>
</evidence>
<dbReference type="InterPro" id="IPR006963">
    <property type="entry name" value="Mopterin_OxRdtase_4Fe-4S_dom"/>
</dbReference>
<accession>A0A147JXV8</accession>
<dbReference type="GO" id="GO:0016491">
    <property type="term" value="F:oxidoreductase activity"/>
    <property type="evidence" value="ECO:0007669"/>
    <property type="project" value="InterPro"/>
</dbReference>
<evidence type="ECO:0000256" key="3">
    <source>
        <dbReference type="ARBA" id="ARBA00023004"/>
    </source>
</evidence>
<dbReference type="EMBL" id="LQMQ01000022">
    <property type="protein sequence ID" value="KUO41392.1"/>
    <property type="molecule type" value="Genomic_DNA"/>
</dbReference>
<dbReference type="STRING" id="1776334.APZ16_02520"/>
<dbReference type="PANTHER" id="PTHR43742:SF6">
    <property type="entry name" value="OXIDOREDUCTASE YYAE-RELATED"/>
    <property type="match status" value="1"/>
</dbReference>
<dbReference type="InterPro" id="IPR006657">
    <property type="entry name" value="MoPterin_dinucl-bd_dom"/>
</dbReference>
<dbReference type="CDD" id="cd02781">
    <property type="entry name" value="MopB_CT_Acetylene-hydratase"/>
    <property type="match status" value="1"/>
</dbReference>
<dbReference type="InterPro" id="IPR050612">
    <property type="entry name" value="Prok_Mopterin_Oxidored"/>
</dbReference>
<comment type="caution">
    <text evidence="6">The sequence shown here is derived from an EMBL/GenBank/DDBJ whole genome shotgun (WGS) entry which is preliminary data.</text>
</comment>
<dbReference type="Pfam" id="PF00384">
    <property type="entry name" value="Molybdopterin"/>
    <property type="match status" value="1"/>
</dbReference>
<protein>
    <recommendedName>
        <fullName evidence="5">4Fe-4S Mo/W bis-MGD-type domain-containing protein</fullName>
    </recommendedName>
</protein>
<sequence length="714" mass="81494">MAEVKRSICMGCHCECGVLVTVENGKVTKIIGDPDHPQNEGAICVRGMSYPQLLYHPDRLRYPMERQPNGEWKRISWDEAMDRIANKFKELIEKYGPESLAFVFCDGDRDNIVFNVDWLTAIQSPHLLGTDAQYCIRPNWIADGLTFGQALTWEKGPDYRNSKCILIWGGNPLETHLGSKGQEILQAKYNKGAKLIVVDPRFTNLASKADIWLQVRPATDAALALGMLNVIINEELYDKEFVAEWTVGFDKLRERVQEYPPDKVAEITWVPEEKIKEAARMYATNKPASVHHRMGVTMNTNALQTCRAVDLLIAVTGNLDIPGGNLLPFPSPTGKVRSAYVEFPKLYAERLPKEVKQRRYGVKEFPFGYDKANPWNDSHPVLAFDSIPEGGIRGMFIVNDPVMGMQGSKQTAKDLEHLEFLVVMDFWMTPTASFANIVLPAATWLERDLVHELHYPSYVGVAPKVIDPVPECRDEREVSIELRKRLGLKSAYPINSVKEWNDFRLERLGVTFDEFYQKYGTVLKFQLEYQKYKKFRKFPGTPSGKVELYSKTLEENGFDPLPHYEEPPVGPISTPDLMQEYPFIFISGSRKVLYFHGYGRQLPWLRELQPDPEVEINPEAAEALGIKDGDWVWIETPQAKGERVKFKARLTWGIHPKVINADSHWWFPERKDDPHRACFESNVNVVVPRYPPYDPVFGCPIIRGAICKVTKVEG</sequence>
<evidence type="ECO:0000313" key="7">
    <source>
        <dbReference type="Proteomes" id="UP000074294"/>
    </source>
</evidence>
<dbReference type="GO" id="GO:0051536">
    <property type="term" value="F:iron-sulfur cluster binding"/>
    <property type="evidence" value="ECO:0007669"/>
    <property type="project" value="UniProtKB-KW"/>
</dbReference>
<dbReference type="Gene3D" id="3.40.228.10">
    <property type="entry name" value="Dimethylsulfoxide Reductase, domain 2"/>
    <property type="match status" value="1"/>
</dbReference>
<reference evidence="6 7" key="1">
    <citation type="journal article" date="2016" name="Nat. Microbiol.">
        <title>Genomic inference of the metabolism of cosmopolitan subsurface Archaea, Hadesarchaea.</title>
        <authorList>
            <person name="Baker B.J."/>
            <person name="Saw J.H."/>
            <person name="Lind A.E."/>
            <person name="Lazar C.S."/>
            <person name="Hinrichs K.-U."/>
            <person name="Teske A.P."/>
            <person name="Ettema T.J."/>
        </authorList>
    </citation>
    <scope>NUCLEOTIDE SEQUENCE [LARGE SCALE GENOMIC DNA]</scope>
</reference>
<dbReference type="SMART" id="SM00926">
    <property type="entry name" value="Molybdop_Fe4S4"/>
    <property type="match status" value="1"/>
</dbReference>
<dbReference type="GO" id="GO:0046872">
    <property type="term" value="F:metal ion binding"/>
    <property type="evidence" value="ECO:0007669"/>
    <property type="project" value="UniProtKB-KW"/>
</dbReference>
<dbReference type="InterPro" id="IPR006656">
    <property type="entry name" value="Mopterin_OxRdtase"/>
</dbReference>
<gene>
    <name evidence="6" type="ORF">APZ16_02520</name>
</gene>
<dbReference type="AlphaFoldDB" id="A0A147JXV8"/>
<dbReference type="InterPro" id="IPR037949">
    <property type="entry name" value="MopB_CT_Acetylene-hydratase"/>
</dbReference>
<keyword evidence="3" id="KW-0408">Iron</keyword>
<dbReference type="InterPro" id="IPR009010">
    <property type="entry name" value="Asp_de-COase-like_dom_sf"/>
</dbReference>
<evidence type="ECO:0000256" key="2">
    <source>
        <dbReference type="ARBA" id="ARBA00022723"/>
    </source>
</evidence>
<keyword evidence="2" id="KW-0479">Metal-binding</keyword>
<dbReference type="Pfam" id="PF04879">
    <property type="entry name" value="Molybdop_Fe4S4"/>
    <property type="match status" value="1"/>
</dbReference>
<dbReference type="Gene3D" id="2.20.25.90">
    <property type="entry name" value="ADC-like domains"/>
    <property type="match status" value="1"/>
</dbReference>
<dbReference type="Gene3D" id="2.40.40.20">
    <property type="match status" value="1"/>
</dbReference>
<evidence type="ECO:0000313" key="6">
    <source>
        <dbReference type="EMBL" id="KUO41392.1"/>
    </source>
</evidence>
<dbReference type="PANTHER" id="PTHR43742">
    <property type="entry name" value="TRIMETHYLAMINE-N-OXIDE REDUCTASE"/>
    <property type="match status" value="1"/>
</dbReference>
<dbReference type="GO" id="GO:0018818">
    <property type="term" value="F:acetylene hydratase activity"/>
    <property type="evidence" value="ECO:0007669"/>
    <property type="project" value="InterPro"/>
</dbReference>
<dbReference type="SUPFAM" id="SSF53706">
    <property type="entry name" value="Formate dehydrogenase/DMSO reductase, domains 1-3"/>
    <property type="match status" value="1"/>
</dbReference>
<dbReference type="Gene3D" id="3.40.50.740">
    <property type="match status" value="1"/>
</dbReference>
<dbReference type="GO" id="GO:0043546">
    <property type="term" value="F:molybdopterin cofactor binding"/>
    <property type="evidence" value="ECO:0007669"/>
    <property type="project" value="InterPro"/>
</dbReference>
<dbReference type="Pfam" id="PF01568">
    <property type="entry name" value="Molydop_binding"/>
    <property type="match status" value="1"/>
</dbReference>
<dbReference type="SUPFAM" id="SSF50692">
    <property type="entry name" value="ADC-like"/>
    <property type="match status" value="1"/>
</dbReference>
<evidence type="ECO:0000259" key="5">
    <source>
        <dbReference type="PROSITE" id="PS51669"/>
    </source>
</evidence>